<evidence type="ECO:0000313" key="1">
    <source>
        <dbReference type="EMBL" id="UOQ53286.1"/>
    </source>
</evidence>
<dbReference type="EMBL" id="CP095049">
    <property type="protein sequence ID" value="UOQ53286.1"/>
    <property type="molecule type" value="Genomic_DNA"/>
</dbReference>
<gene>
    <name evidence="1" type="ORF">MUN80_00655</name>
</gene>
<proteinExistence type="predicted"/>
<sequence>MTPAPLLSSSDFLDLSFRSDLGILTIRWLRTVTFEELHHGFTLALSMAEEQQTAHWLVDIRRRTELDASSSAWVAQQFLPEAAASLAPASLHVAYLLSPARAELLQQDTSLRAASAAAQAPSQSYRLQTFIDEGPATDWLLQAKQP</sequence>
<reference evidence="1 2" key="1">
    <citation type="submission" date="2022-04" db="EMBL/GenBank/DDBJ databases">
        <title>Hymenobacter sp. isolated from the air.</title>
        <authorList>
            <person name="Won M."/>
            <person name="Lee C.-M."/>
            <person name="Woen H.-Y."/>
            <person name="Kwon S.-W."/>
        </authorList>
    </citation>
    <scope>NUCLEOTIDE SEQUENCE [LARGE SCALE GENOMIC DNA]</scope>
    <source>
        <strain evidence="2">5116 S-27</strain>
    </source>
</reference>
<dbReference type="Proteomes" id="UP000831785">
    <property type="component" value="Chromosome"/>
</dbReference>
<name>A0ABY4F9F0_9BACT</name>
<protein>
    <recommendedName>
        <fullName evidence="3">STAS/SEC14 domain-containing protein</fullName>
    </recommendedName>
</protein>
<dbReference type="RefSeq" id="WP_244718326.1">
    <property type="nucleotide sequence ID" value="NZ_CP095049.1"/>
</dbReference>
<evidence type="ECO:0000313" key="2">
    <source>
        <dbReference type="Proteomes" id="UP000831785"/>
    </source>
</evidence>
<organism evidence="1 2">
    <name type="scientific">Hymenobacter cellulosivorans</name>
    <dbReference type="NCBI Taxonomy" id="2932249"/>
    <lineage>
        <taxon>Bacteria</taxon>
        <taxon>Pseudomonadati</taxon>
        <taxon>Bacteroidota</taxon>
        <taxon>Cytophagia</taxon>
        <taxon>Cytophagales</taxon>
        <taxon>Hymenobacteraceae</taxon>
        <taxon>Hymenobacter</taxon>
    </lineage>
</organism>
<evidence type="ECO:0008006" key="3">
    <source>
        <dbReference type="Google" id="ProtNLM"/>
    </source>
</evidence>
<keyword evidence="2" id="KW-1185">Reference proteome</keyword>
<accession>A0ABY4F9F0</accession>